<feature type="transmembrane region" description="Helical" evidence="2">
    <location>
        <begin position="153"/>
        <end position="175"/>
    </location>
</feature>
<feature type="compositionally biased region" description="Basic and acidic residues" evidence="1">
    <location>
        <begin position="262"/>
        <end position="273"/>
    </location>
</feature>
<dbReference type="Proteomes" id="UP000518300">
    <property type="component" value="Unassembled WGS sequence"/>
</dbReference>
<evidence type="ECO:0000256" key="1">
    <source>
        <dbReference type="SAM" id="MobiDB-lite"/>
    </source>
</evidence>
<evidence type="ECO:0000313" key="3">
    <source>
        <dbReference type="EMBL" id="NMO15283.1"/>
    </source>
</evidence>
<dbReference type="SUPFAM" id="SSF82185">
    <property type="entry name" value="Histone H3 K4-specific methyltransferase SET7/9 N-terminal domain"/>
    <property type="match status" value="1"/>
</dbReference>
<reference evidence="3 4" key="1">
    <citation type="submission" date="2020-04" db="EMBL/GenBank/DDBJ databases">
        <title>Draft genome of Pyxidicoccus fallax type strain.</title>
        <authorList>
            <person name="Whitworth D.E."/>
        </authorList>
    </citation>
    <scope>NUCLEOTIDE SEQUENCE [LARGE SCALE GENOMIC DNA]</scope>
    <source>
        <strain evidence="3 4">DSM 14698</strain>
    </source>
</reference>
<accession>A0A848LEK5</accession>
<feature type="transmembrane region" description="Helical" evidence="2">
    <location>
        <begin position="128"/>
        <end position="147"/>
    </location>
</feature>
<dbReference type="Gene3D" id="2.20.110.10">
    <property type="entry name" value="Histone H3 K4-specific methyltransferase SET7/9 N-terminal domain"/>
    <property type="match status" value="2"/>
</dbReference>
<proteinExistence type="predicted"/>
<keyword evidence="2" id="KW-1133">Transmembrane helix</keyword>
<dbReference type="AlphaFoldDB" id="A0A848LEK5"/>
<gene>
    <name evidence="3" type="ORF">HG543_10510</name>
</gene>
<feature type="transmembrane region" description="Helical" evidence="2">
    <location>
        <begin position="47"/>
        <end position="67"/>
    </location>
</feature>
<organism evidence="3 4">
    <name type="scientific">Pyxidicoccus fallax</name>
    <dbReference type="NCBI Taxonomy" id="394095"/>
    <lineage>
        <taxon>Bacteria</taxon>
        <taxon>Pseudomonadati</taxon>
        <taxon>Myxococcota</taxon>
        <taxon>Myxococcia</taxon>
        <taxon>Myxococcales</taxon>
        <taxon>Cystobacterineae</taxon>
        <taxon>Myxococcaceae</taxon>
        <taxon>Pyxidicoccus</taxon>
    </lineage>
</organism>
<evidence type="ECO:0000313" key="4">
    <source>
        <dbReference type="Proteomes" id="UP000518300"/>
    </source>
</evidence>
<comment type="caution">
    <text evidence="3">The sequence shown here is derived from an EMBL/GenBank/DDBJ whole genome shotgun (WGS) entry which is preliminary data.</text>
</comment>
<keyword evidence="2" id="KW-0812">Transmembrane</keyword>
<feature type="region of interest" description="Disordered" evidence="1">
    <location>
        <begin position="244"/>
        <end position="273"/>
    </location>
</feature>
<sequence length="498" mass="52464">MFLMGTGALPLAGIVLVMQAALPERFPSLLELALLAPVLTGAPSDFFPLSAWMLALLPWGLVALVLGMGHELARRARASLDWGALEGIALTLVPGVHLVGGPRVLGELGRVAESQDSGLDLRLKTKSVVAVVLHVAAVALAVVAFRGAENPSLFLAASVAKALSVAAFAVVLAGLGQALLALKRAGEAPGAAHTRMRTAARVGGVEHPRMAGVWAGALGVTGVLLVGGGFARSEAWACGEGTRTRRTVGENGSRTSACVLPDGRRQGPEQVRTPDGRLLASGEYQEGQPHGTFRTWSEAGVPWEERAYARGQPHGTWKLYGQDGRLAMEEAYVDGKREGASTTFHANGNPRSRKHYQKGAAHGRHATWFASGLVEVEGAFNQGRPSGWWVRRDVEGKLVKQWSEGGGGTAETAGVAAVFVGGSSLASSLPQGATEAEEVRGGHTRQWWQERLALLRSKSEKDPKVAALYQLTLERARANGFGVAEKPEGVELSLQPAP</sequence>
<keyword evidence="2" id="KW-0472">Membrane</keyword>
<keyword evidence="4" id="KW-1185">Reference proteome</keyword>
<protein>
    <submittedName>
        <fullName evidence="3">Toxin-antitoxin system YwqK family antitoxin</fullName>
    </submittedName>
</protein>
<name>A0A848LEK5_9BACT</name>
<dbReference type="EMBL" id="JABBJJ010000036">
    <property type="protein sequence ID" value="NMO15283.1"/>
    <property type="molecule type" value="Genomic_DNA"/>
</dbReference>
<evidence type="ECO:0000256" key="2">
    <source>
        <dbReference type="SAM" id="Phobius"/>
    </source>
</evidence>